<protein>
    <submittedName>
        <fullName evidence="2">Rna-directed dna polymerase from mobile element jockey-like</fullName>
    </submittedName>
</protein>
<dbReference type="Proteomes" id="UP000233556">
    <property type="component" value="Unassembled WGS sequence"/>
</dbReference>
<organism evidence="2 3">
    <name type="scientific">Limosa lapponica baueri</name>
    <dbReference type="NCBI Taxonomy" id="1758121"/>
    <lineage>
        <taxon>Eukaryota</taxon>
        <taxon>Metazoa</taxon>
        <taxon>Chordata</taxon>
        <taxon>Craniata</taxon>
        <taxon>Vertebrata</taxon>
        <taxon>Euteleostomi</taxon>
        <taxon>Archelosauria</taxon>
        <taxon>Archosauria</taxon>
        <taxon>Dinosauria</taxon>
        <taxon>Saurischia</taxon>
        <taxon>Theropoda</taxon>
        <taxon>Coelurosauria</taxon>
        <taxon>Aves</taxon>
        <taxon>Neognathae</taxon>
        <taxon>Neoaves</taxon>
        <taxon>Charadriiformes</taxon>
        <taxon>Scolopacidae</taxon>
        <taxon>Limosa</taxon>
    </lineage>
</organism>
<gene>
    <name evidence="2" type="ORF">llap_10873</name>
</gene>
<proteinExistence type="predicted"/>
<sequence>MDSLVDEELIEWSYPEVMVNRSMSRWKPVASGVPQGSILGPVLCNIFINAIDSGIESMFTKYTKLSGVIDTPEGQDAIQRDLDECEK</sequence>
<dbReference type="PROSITE" id="PS50878">
    <property type="entry name" value="RT_POL"/>
    <property type="match status" value="1"/>
</dbReference>
<evidence type="ECO:0000259" key="1">
    <source>
        <dbReference type="PROSITE" id="PS50878"/>
    </source>
</evidence>
<evidence type="ECO:0000313" key="2">
    <source>
        <dbReference type="EMBL" id="PKU38824.1"/>
    </source>
</evidence>
<dbReference type="PANTHER" id="PTHR33332">
    <property type="entry name" value="REVERSE TRANSCRIPTASE DOMAIN-CONTAINING PROTEIN"/>
    <property type="match status" value="1"/>
</dbReference>
<keyword evidence="3" id="KW-1185">Reference proteome</keyword>
<feature type="domain" description="Reverse transcriptase" evidence="1">
    <location>
        <begin position="1"/>
        <end position="87"/>
    </location>
</feature>
<dbReference type="EMBL" id="KZ506646">
    <property type="protein sequence ID" value="PKU38824.1"/>
    <property type="molecule type" value="Genomic_DNA"/>
</dbReference>
<dbReference type="AlphaFoldDB" id="A0A2I0TYD1"/>
<dbReference type="GO" id="GO:0003964">
    <property type="term" value="F:RNA-directed DNA polymerase activity"/>
    <property type="evidence" value="ECO:0007669"/>
    <property type="project" value="UniProtKB-KW"/>
</dbReference>
<reference evidence="3" key="1">
    <citation type="submission" date="2017-11" db="EMBL/GenBank/DDBJ databases">
        <authorList>
            <person name="Lima N.C."/>
            <person name="Parody-Merino A.M."/>
            <person name="Battley P.F."/>
            <person name="Fidler A.E."/>
            <person name="Prosdocimi F."/>
        </authorList>
    </citation>
    <scope>NUCLEOTIDE SEQUENCE [LARGE SCALE GENOMIC DNA]</scope>
</reference>
<keyword evidence="2" id="KW-0695">RNA-directed DNA polymerase</keyword>
<dbReference type="InterPro" id="IPR000477">
    <property type="entry name" value="RT_dom"/>
</dbReference>
<keyword evidence="2" id="KW-0548">Nucleotidyltransferase</keyword>
<reference evidence="3" key="2">
    <citation type="submission" date="2017-12" db="EMBL/GenBank/DDBJ databases">
        <title>Genome sequence of the Bar-tailed Godwit (Limosa lapponica baueri).</title>
        <authorList>
            <person name="Lima N.C.B."/>
            <person name="Parody-Merino A.M."/>
            <person name="Battley P.F."/>
            <person name="Fidler A.E."/>
            <person name="Prosdocimi F."/>
        </authorList>
    </citation>
    <scope>NUCLEOTIDE SEQUENCE [LARGE SCALE GENOMIC DNA]</scope>
</reference>
<accession>A0A2I0TYD1</accession>
<evidence type="ECO:0000313" key="3">
    <source>
        <dbReference type="Proteomes" id="UP000233556"/>
    </source>
</evidence>
<keyword evidence="2" id="KW-0808">Transferase</keyword>
<dbReference type="OrthoDB" id="416454at2759"/>
<name>A0A2I0TYD1_LIMLA</name>